<feature type="transmembrane region" description="Helical" evidence="2">
    <location>
        <begin position="564"/>
        <end position="583"/>
    </location>
</feature>
<evidence type="ECO:0000256" key="1">
    <source>
        <dbReference type="SAM" id="MobiDB-lite"/>
    </source>
</evidence>
<keyword evidence="2" id="KW-1133">Transmembrane helix</keyword>
<proteinExistence type="predicted"/>
<feature type="region of interest" description="Disordered" evidence="1">
    <location>
        <begin position="665"/>
        <end position="879"/>
    </location>
</feature>
<dbReference type="EMBL" id="NLAX01000010">
    <property type="protein sequence ID" value="PKS09265.1"/>
    <property type="molecule type" value="Genomic_DNA"/>
</dbReference>
<dbReference type="PANTHER" id="PTHR35859">
    <property type="entry name" value="NONSELECTIVE CATION CHANNEL PROTEIN"/>
    <property type="match status" value="1"/>
</dbReference>
<feature type="region of interest" description="Disordered" evidence="1">
    <location>
        <begin position="599"/>
        <end position="634"/>
    </location>
</feature>
<evidence type="ECO:0000313" key="4">
    <source>
        <dbReference type="EMBL" id="PKS09265.1"/>
    </source>
</evidence>
<reference evidence="4 5" key="1">
    <citation type="journal article" date="2017" name="G3 (Bethesda)">
        <title>First Draft Genome Sequence of the Pathogenic Fungus Lomentospora prolificans (Formerly Scedosporium prolificans).</title>
        <authorList>
            <person name="Luo R."/>
            <person name="Zimin A."/>
            <person name="Workman R."/>
            <person name="Fan Y."/>
            <person name="Pertea G."/>
            <person name="Grossman N."/>
            <person name="Wear M.P."/>
            <person name="Jia B."/>
            <person name="Miller H."/>
            <person name="Casadevall A."/>
            <person name="Timp W."/>
            <person name="Zhang S.X."/>
            <person name="Salzberg S.L."/>
        </authorList>
    </citation>
    <scope>NUCLEOTIDE SEQUENCE [LARGE SCALE GENOMIC DNA]</scope>
    <source>
        <strain evidence="4 5">JHH-5317</strain>
    </source>
</reference>
<dbReference type="OrthoDB" id="310870at2759"/>
<dbReference type="Proteomes" id="UP000233524">
    <property type="component" value="Unassembled WGS sequence"/>
</dbReference>
<accession>A0A2N3N9Z6</accession>
<name>A0A2N3N9Z6_9PEZI</name>
<feature type="compositionally biased region" description="Polar residues" evidence="1">
    <location>
        <begin position="605"/>
        <end position="617"/>
    </location>
</feature>
<feature type="transmembrane region" description="Helical" evidence="2">
    <location>
        <begin position="285"/>
        <end position="303"/>
    </location>
</feature>
<dbReference type="PANTHER" id="PTHR35859:SF5">
    <property type="entry name" value="ION TRANSPORT DOMAIN-CONTAINING PROTEIN"/>
    <property type="match status" value="1"/>
</dbReference>
<organism evidence="4 5">
    <name type="scientific">Lomentospora prolificans</name>
    <dbReference type="NCBI Taxonomy" id="41688"/>
    <lineage>
        <taxon>Eukaryota</taxon>
        <taxon>Fungi</taxon>
        <taxon>Dikarya</taxon>
        <taxon>Ascomycota</taxon>
        <taxon>Pezizomycotina</taxon>
        <taxon>Sordariomycetes</taxon>
        <taxon>Hypocreomycetidae</taxon>
        <taxon>Microascales</taxon>
        <taxon>Microascaceae</taxon>
        <taxon>Lomentospora</taxon>
    </lineage>
</organism>
<evidence type="ECO:0000259" key="3">
    <source>
        <dbReference type="Pfam" id="PF23317"/>
    </source>
</evidence>
<keyword evidence="2" id="KW-0472">Membrane</keyword>
<gene>
    <name evidence="4" type="ORF">jhhlp_003879</name>
</gene>
<dbReference type="InterPro" id="IPR052971">
    <property type="entry name" value="TRP_calcium_channel"/>
</dbReference>
<dbReference type="AlphaFoldDB" id="A0A2N3N9Z6"/>
<dbReference type="InterPro" id="IPR056336">
    <property type="entry name" value="YVC1_C"/>
</dbReference>
<sequence>MPIRVKLKKVPAPREPSPGPTNYVYVELPDIREGDSFRDVIKKLSRYFSAVITLPHTFEQLRTSSAGSELRSLVDHLAMNCTNPTIVNALLALKWHYVAEDKSRDLSGARAHACEIVAWRFLGRLSEREAVDYCLYEIPELDRPDPIPETIEEEPSSERSPLLPHSNGSYGRRSMASAVGSVKRGQLLQSLSRLTASFNIEEGQNEEEDPTAPFRGLNALEIAAISDSKKFLSQGVVQKIITAIWNGDIVFWDRLSVDGIKKPRYYNPATADPFSRLRVPKYLKTWEIFFFLVFMALYYTVLVERDIDVVTGTEYILYLWLAAFLYDEISAWKDAGSIFYTSDIWNLFDMIMISLGISFAILKNIGIYTHTPEVVEVAFDIFALEALFMVPRICSFLSLSPYWGTLIPCFKEMAKDFVKFMILVIIIYCGFLTTFSLVGRNGFTFSRMTLILTKIFFGSSGTGIEIMNDIDPVFGPPLMLLFICLSSFLLTGSLTGMLSNSFSRVITQAREEYLFVYSIYVLEASTSNRLTHFLPPFNLISLVIFRPLRLFFHSETKFRAGRIALLKITHTPVVGVIMLYESFRRRTVQDDFAGFKGPSFHQEDTLQPSQAQQSSGDGKSAEVADAKEAGNEGSLVLSQMESRVNEMASKIDRLTVIILSMQEKEEEHRQQQQREKEEREKKELKEKEEREKKEREREEREKEERELREREREENERKAKEEREKKEREEKEEKEKREKEEKEREEKERQEKEEKAKLEREEKEKREKEEKEKREKEEKEKREKEEKAKLEREEKEKREKEEKERQEREEREKREKEEMAKLEREEKEKEDKKRQEAEEKARKEQQEREEKEKKEQEEREQQVKEQEENDQDEQKPTDE</sequence>
<evidence type="ECO:0000313" key="5">
    <source>
        <dbReference type="Proteomes" id="UP000233524"/>
    </source>
</evidence>
<feature type="domain" description="Calcium channel YVC1-like C-terminal transmembrane" evidence="3">
    <location>
        <begin position="291"/>
        <end position="583"/>
    </location>
</feature>
<feature type="transmembrane region" description="Helical" evidence="2">
    <location>
        <begin position="478"/>
        <end position="498"/>
    </location>
</feature>
<comment type="caution">
    <text evidence="4">The sequence shown here is derived from an EMBL/GenBank/DDBJ whole genome shotgun (WGS) entry which is preliminary data.</text>
</comment>
<feature type="compositionally biased region" description="Basic and acidic residues" evidence="1">
    <location>
        <begin position="619"/>
        <end position="630"/>
    </location>
</feature>
<keyword evidence="2" id="KW-0812">Transmembrane</keyword>
<feature type="transmembrane region" description="Helical" evidence="2">
    <location>
        <begin position="417"/>
        <end position="439"/>
    </location>
</feature>
<dbReference type="InParanoid" id="A0A2N3N9Z6"/>
<feature type="region of interest" description="Disordered" evidence="1">
    <location>
        <begin position="145"/>
        <end position="169"/>
    </location>
</feature>
<dbReference type="VEuPathDB" id="FungiDB:jhhlp_003879"/>
<feature type="transmembrane region" description="Helical" evidence="2">
    <location>
        <begin position="315"/>
        <end position="332"/>
    </location>
</feature>
<dbReference type="Pfam" id="PF23317">
    <property type="entry name" value="YVC1_C"/>
    <property type="match status" value="1"/>
</dbReference>
<keyword evidence="5" id="KW-1185">Reference proteome</keyword>
<evidence type="ECO:0000256" key="2">
    <source>
        <dbReference type="SAM" id="Phobius"/>
    </source>
</evidence>
<protein>
    <recommendedName>
        <fullName evidence="3">Calcium channel YVC1-like C-terminal transmembrane domain-containing protein</fullName>
    </recommendedName>
</protein>
<dbReference type="STRING" id="41688.A0A2N3N9Z6"/>
<feature type="transmembrane region" description="Helical" evidence="2">
    <location>
        <begin position="382"/>
        <end position="405"/>
    </location>
</feature>
<feature type="transmembrane region" description="Helical" evidence="2">
    <location>
        <begin position="344"/>
        <end position="362"/>
    </location>
</feature>